<keyword evidence="4" id="KW-0813">Transport</keyword>
<evidence type="ECO:0000256" key="1">
    <source>
        <dbReference type="ARBA" id="ARBA00004585"/>
    </source>
</evidence>
<keyword evidence="7" id="KW-0479">Metal-binding</keyword>
<evidence type="ECO:0000256" key="15">
    <source>
        <dbReference type="ARBA" id="ARBA00032511"/>
    </source>
</evidence>
<dbReference type="GO" id="GO:0005778">
    <property type="term" value="C:peroxisomal membrane"/>
    <property type="evidence" value="ECO:0007669"/>
    <property type="project" value="UniProtKB-SubCell"/>
</dbReference>
<name>A0A367KTU7_RHIST</name>
<dbReference type="Pfam" id="PF04757">
    <property type="entry name" value="Pex2_Pex12"/>
    <property type="match status" value="2"/>
</dbReference>
<evidence type="ECO:0000256" key="7">
    <source>
        <dbReference type="ARBA" id="ARBA00022723"/>
    </source>
</evidence>
<comment type="subcellular location">
    <subcellularLocation>
        <location evidence="1">Peroxisome membrane</location>
        <topology evidence="1">Multi-pass membrane protein</topology>
    </subcellularLocation>
</comment>
<dbReference type="InterPro" id="IPR013083">
    <property type="entry name" value="Znf_RING/FYVE/PHD"/>
</dbReference>
<evidence type="ECO:0000256" key="3">
    <source>
        <dbReference type="ARBA" id="ARBA00008704"/>
    </source>
</evidence>
<evidence type="ECO:0000256" key="9">
    <source>
        <dbReference type="ARBA" id="ARBA00022786"/>
    </source>
</evidence>
<evidence type="ECO:0000256" key="6">
    <source>
        <dbReference type="ARBA" id="ARBA00022692"/>
    </source>
</evidence>
<comment type="catalytic activity">
    <reaction evidence="16">
        <text>[E2 ubiquitin-conjugating enzyme]-S-ubiquitinyl-L-cysteine + [acceptor protein]-L-cysteine = [E2 ubiquitin-conjugating enzyme]-L-cysteine + [acceptor protein]-S-ubiquitinyl-L-cysteine.</text>
        <dbReference type="EC" id="2.3.2.36"/>
    </reaction>
</comment>
<sequence length="324" mass="38376">MSRLPSETVSTEWRSNWESIQPALSKVRQSLASLKVSSLKVMRVSQLDSEILDNELVDILKEQLWSALSLFKPTMKERFEPELLALLNLMLFKLSVYESSTTYGAQLQNLKYRNEKMHKGPCGQYVWTRVSRMATDKGWGELDEEDIRNKIYRLLQYGEKYWKFFSFINFLIFLWNGKYHMLIDRLLSMRLVYTKKSMNRQVSFEFLNRQMVWHAFTEFLLFMVPLINVEKLKMKIMHNLLPKSYLISSKGYSQLPTNQCAICHDNGNNTTEDYNVYNPYETNCGHQYCYYCIQSKLSITGNEWYCLRCGERVTDIKKFIEIAE</sequence>
<keyword evidence="5" id="KW-0808">Transferase</keyword>
<evidence type="ECO:0000256" key="19">
    <source>
        <dbReference type="SAM" id="Phobius"/>
    </source>
</evidence>
<dbReference type="InterPro" id="IPR017907">
    <property type="entry name" value="Znf_RING_CS"/>
</dbReference>
<dbReference type="PANTHER" id="PTHR48178">
    <property type="entry name" value="PEROXISOME BIOGENESIS FACTOR 2"/>
    <property type="match status" value="1"/>
</dbReference>
<accession>A0A367KTU7</accession>
<evidence type="ECO:0000256" key="5">
    <source>
        <dbReference type="ARBA" id="ARBA00022679"/>
    </source>
</evidence>
<dbReference type="InterPro" id="IPR001841">
    <property type="entry name" value="Znf_RING"/>
</dbReference>
<dbReference type="SUPFAM" id="SSF57850">
    <property type="entry name" value="RING/U-box"/>
    <property type="match status" value="1"/>
</dbReference>
<dbReference type="InterPro" id="IPR006845">
    <property type="entry name" value="Pex_N"/>
</dbReference>
<keyword evidence="11" id="KW-0653">Protein transport</keyword>
<evidence type="ECO:0000256" key="2">
    <source>
        <dbReference type="ARBA" id="ARBA00004906"/>
    </source>
</evidence>
<evidence type="ECO:0000313" key="21">
    <source>
        <dbReference type="EMBL" id="RCI05633.1"/>
    </source>
</evidence>
<evidence type="ECO:0000313" key="22">
    <source>
        <dbReference type="Proteomes" id="UP000253551"/>
    </source>
</evidence>
<feature type="transmembrane region" description="Helical" evidence="19">
    <location>
        <begin position="161"/>
        <end position="181"/>
    </location>
</feature>
<feature type="domain" description="RING-type" evidence="20">
    <location>
        <begin position="260"/>
        <end position="309"/>
    </location>
</feature>
<keyword evidence="6 19" id="KW-0812">Transmembrane</keyword>
<dbReference type="PROSITE" id="PS00518">
    <property type="entry name" value="ZF_RING_1"/>
    <property type="match status" value="1"/>
</dbReference>
<dbReference type="PANTHER" id="PTHR48178:SF1">
    <property type="entry name" value="PEROXISOME BIOGENESIS FACTOR 2"/>
    <property type="match status" value="1"/>
</dbReference>
<evidence type="ECO:0000256" key="14">
    <source>
        <dbReference type="ARBA" id="ARBA00023140"/>
    </source>
</evidence>
<feature type="transmembrane region" description="Helical" evidence="19">
    <location>
        <begin position="211"/>
        <end position="229"/>
    </location>
</feature>
<dbReference type="EC" id="2.3.2.36" evidence="17"/>
<keyword evidence="12 19" id="KW-1133">Transmembrane helix</keyword>
<evidence type="ECO:0000256" key="13">
    <source>
        <dbReference type="ARBA" id="ARBA00023136"/>
    </source>
</evidence>
<keyword evidence="13 19" id="KW-0472">Membrane</keyword>
<protein>
    <recommendedName>
        <fullName evidence="17">RING-type E3 ubiquitin transferase (cysteine targeting)</fullName>
        <ecNumber evidence="17">2.3.2.36</ecNumber>
    </recommendedName>
    <alternativeName>
        <fullName evidence="15">Peroxin-2</fullName>
    </alternativeName>
</protein>
<keyword evidence="22" id="KW-1185">Reference proteome</keyword>
<evidence type="ECO:0000256" key="8">
    <source>
        <dbReference type="ARBA" id="ARBA00022771"/>
    </source>
</evidence>
<dbReference type="STRING" id="4846.A0A367KTU7"/>
<organism evidence="21 22">
    <name type="scientific">Rhizopus stolonifer</name>
    <name type="common">Rhizopus nigricans</name>
    <dbReference type="NCBI Taxonomy" id="4846"/>
    <lineage>
        <taxon>Eukaryota</taxon>
        <taxon>Fungi</taxon>
        <taxon>Fungi incertae sedis</taxon>
        <taxon>Mucoromycota</taxon>
        <taxon>Mucoromycotina</taxon>
        <taxon>Mucoromycetes</taxon>
        <taxon>Mucorales</taxon>
        <taxon>Mucorineae</taxon>
        <taxon>Rhizopodaceae</taxon>
        <taxon>Rhizopus</taxon>
    </lineage>
</organism>
<keyword evidence="10" id="KW-0862">Zinc</keyword>
<comment type="pathway">
    <text evidence="2">Protein modification; protein ubiquitination.</text>
</comment>
<dbReference type="SMART" id="SM00184">
    <property type="entry name" value="RING"/>
    <property type="match status" value="1"/>
</dbReference>
<dbReference type="EMBL" id="PJQM01000339">
    <property type="protein sequence ID" value="RCI05633.1"/>
    <property type="molecule type" value="Genomic_DNA"/>
</dbReference>
<dbReference type="GO" id="GO:0008270">
    <property type="term" value="F:zinc ion binding"/>
    <property type="evidence" value="ECO:0007669"/>
    <property type="project" value="UniProtKB-KW"/>
</dbReference>
<dbReference type="AlphaFoldDB" id="A0A367KTU7"/>
<gene>
    <name evidence="21" type="primary">PEX2_2</name>
    <name evidence="21" type="ORF">CU098_009889</name>
</gene>
<evidence type="ECO:0000256" key="4">
    <source>
        <dbReference type="ARBA" id="ARBA00022448"/>
    </source>
</evidence>
<evidence type="ECO:0000256" key="11">
    <source>
        <dbReference type="ARBA" id="ARBA00022927"/>
    </source>
</evidence>
<keyword evidence="8 18" id="KW-0863">Zinc-finger</keyword>
<dbReference type="Gene3D" id="3.30.40.10">
    <property type="entry name" value="Zinc/RING finger domain, C3HC4 (zinc finger)"/>
    <property type="match status" value="1"/>
</dbReference>
<dbReference type="OrthoDB" id="1701437at2759"/>
<dbReference type="Pfam" id="PF00097">
    <property type="entry name" value="zf-C3HC4"/>
    <property type="match status" value="1"/>
</dbReference>
<keyword evidence="14" id="KW-0576">Peroxisome</keyword>
<keyword evidence="9" id="KW-0833">Ubl conjugation pathway</keyword>
<evidence type="ECO:0000256" key="18">
    <source>
        <dbReference type="PROSITE-ProRule" id="PRU00175"/>
    </source>
</evidence>
<proteinExistence type="inferred from homology"/>
<evidence type="ECO:0000256" key="10">
    <source>
        <dbReference type="ARBA" id="ARBA00022833"/>
    </source>
</evidence>
<evidence type="ECO:0000256" key="16">
    <source>
        <dbReference type="ARBA" id="ARBA00034438"/>
    </source>
</evidence>
<evidence type="ECO:0000259" key="20">
    <source>
        <dbReference type="PROSITE" id="PS50089"/>
    </source>
</evidence>
<dbReference type="PROSITE" id="PS50089">
    <property type="entry name" value="ZF_RING_2"/>
    <property type="match status" value="1"/>
</dbReference>
<dbReference type="Proteomes" id="UP000253551">
    <property type="component" value="Unassembled WGS sequence"/>
</dbReference>
<comment type="caution">
    <text evidence="21">The sequence shown here is derived from an EMBL/GenBank/DDBJ whole genome shotgun (WGS) entry which is preliminary data.</text>
</comment>
<dbReference type="GO" id="GO:0061630">
    <property type="term" value="F:ubiquitin protein ligase activity"/>
    <property type="evidence" value="ECO:0007669"/>
    <property type="project" value="UniProtKB-EC"/>
</dbReference>
<evidence type="ECO:0000256" key="12">
    <source>
        <dbReference type="ARBA" id="ARBA00022989"/>
    </source>
</evidence>
<comment type="similarity">
    <text evidence="3">Belongs to the pex2/pex10/pex12 family.</text>
</comment>
<reference evidence="21 22" key="1">
    <citation type="journal article" date="2018" name="G3 (Bethesda)">
        <title>Phylogenetic and Phylogenomic Definition of Rhizopus Species.</title>
        <authorList>
            <person name="Gryganskyi A.P."/>
            <person name="Golan J."/>
            <person name="Dolatabadi S."/>
            <person name="Mondo S."/>
            <person name="Robb S."/>
            <person name="Idnurm A."/>
            <person name="Muszewska A."/>
            <person name="Steczkiewicz K."/>
            <person name="Masonjones S."/>
            <person name="Liao H.L."/>
            <person name="Gajdeczka M.T."/>
            <person name="Anike F."/>
            <person name="Vuek A."/>
            <person name="Anishchenko I.M."/>
            <person name="Voigt K."/>
            <person name="de Hoog G.S."/>
            <person name="Smith M.E."/>
            <person name="Heitman J."/>
            <person name="Vilgalys R."/>
            <person name="Stajich J.E."/>
        </authorList>
    </citation>
    <scope>NUCLEOTIDE SEQUENCE [LARGE SCALE GENOMIC DNA]</scope>
    <source>
        <strain evidence="21 22">LSU 92-RS-03</strain>
    </source>
</reference>
<dbReference type="InterPro" id="IPR025654">
    <property type="entry name" value="PEX2/10"/>
</dbReference>
<dbReference type="GO" id="GO:0016567">
    <property type="term" value="P:protein ubiquitination"/>
    <property type="evidence" value="ECO:0007669"/>
    <property type="project" value="UniProtKB-ARBA"/>
</dbReference>
<evidence type="ECO:0000256" key="17">
    <source>
        <dbReference type="ARBA" id="ARBA00034523"/>
    </source>
</evidence>
<dbReference type="InterPro" id="IPR018957">
    <property type="entry name" value="Znf_C3HC4_RING-type"/>
</dbReference>
<dbReference type="GO" id="GO:0016562">
    <property type="term" value="P:protein import into peroxisome matrix, receptor recycling"/>
    <property type="evidence" value="ECO:0007669"/>
    <property type="project" value="UniProtKB-ARBA"/>
</dbReference>